<keyword evidence="9" id="KW-1133">Transmembrane helix</keyword>
<dbReference type="InterPro" id="IPR050482">
    <property type="entry name" value="Sensor_HK_TwoCompSys"/>
</dbReference>
<dbReference type="CDD" id="cd16917">
    <property type="entry name" value="HATPase_UhpB-NarQ-NarX-like"/>
    <property type="match status" value="1"/>
</dbReference>
<evidence type="ECO:0000256" key="3">
    <source>
        <dbReference type="ARBA" id="ARBA00022553"/>
    </source>
</evidence>
<dbReference type="SUPFAM" id="SSF55874">
    <property type="entry name" value="ATPase domain of HSP90 chaperone/DNA topoisomerase II/histidine kinase"/>
    <property type="match status" value="1"/>
</dbReference>
<keyword evidence="7" id="KW-0067">ATP-binding</keyword>
<evidence type="ECO:0000256" key="6">
    <source>
        <dbReference type="ARBA" id="ARBA00022777"/>
    </source>
</evidence>
<protein>
    <recommendedName>
        <fullName evidence="2">histidine kinase</fullName>
        <ecNumber evidence="2">2.7.13.3</ecNumber>
    </recommendedName>
</protein>
<dbReference type="Proteomes" id="UP000094296">
    <property type="component" value="Unassembled WGS sequence"/>
</dbReference>
<keyword evidence="3" id="KW-0597">Phosphoprotein</keyword>
<evidence type="ECO:0000256" key="5">
    <source>
        <dbReference type="ARBA" id="ARBA00022741"/>
    </source>
</evidence>
<dbReference type="EC" id="2.7.13.3" evidence="2"/>
<dbReference type="InterPro" id="IPR003594">
    <property type="entry name" value="HATPase_dom"/>
</dbReference>
<keyword evidence="9" id="KW-0812">Transmembrane</keyword>
<feature type="transmembrane region" description="Helical" evidence="9">
    <location>
        <begin position="133"/>
        <end position="152"/>
    </location>
</feature>
<dbReference type="Pfam" id="PF02518">
    <property type="entry name" value="HATPase_c"/>
    <property type="match status" value="1"/>
</dbReference>
<dbReference type="PANTHER" id="PTHR24421:SF10">
    <property type="entry name" value="NITRATE_NITRITE SENSOR PROTEIN NARQ"/>
    <property type="match status" value="1"/>
</dbReference>
<evidence type="ECO:0000256" key="8">
    <source>
        <dbReference type="ARBA" id="ARBA00023012"/>
    </source>
</evidence>
<dbReference type="GO" id="GO:0046983">
    <property type="term" value="F:protein dimerization activity"/>
    <property type="evidence" value="ECO:0007669"/>
    <property type="project" value="InterPro"/>
</dbReference>
<evidence type="ECO:0000256" key="1">
    <source>
        <dbReference type="ARBA" id="ARBA00000085"/>
    </source>
</evidence>
<dbReference type="AlphaFoldDB" id="A0A1E5G550"/>
<gene>
    <name evidence="11" type="ORF">BHF68_01065</name>
</gene>
<evidence type="ECO:0000256" key="7">
    <source>
        <dbReference type="ARBA" id="ARBA00022840"/>
    </source>
</evidence>
<dbReference type="PANTHER" id="PTHR24421">
    <property type="entry name" value="NITRATE/NITRITE SENSOR PROTEIN NARX-RELATED"/>
    <property type="match status" value="1"/>
</dbReference>
<reference evidence="11 12" key="1">
    <citation type="submission" date="2016-09" db="EMBL/GenBank/DDBJ databases">
        <title>Draft genome sequence for the type strain of Desulfuribacillus alkaliarsenatis AHT28, an obligately anaerobic, sulfidogenic bacterium isolated from Russian soda lake sediments.</title>
        <authorList>
            <person name="Abin C.A."/>
            <person name="Hollibaugh J.T."/>
        </authorList>
    </citation>
    <scope>NUCLEOTIDE SEQUENCE [LARGE SCALE GENOMIC DNA]</scope>
    <source>
        <strain evidence="11 12">AHT28</strain>
    </source>
</reference>
<feature type="transmembrane region" description="Helical" evidence="9">
    <location>
        <begin position="173"/>
        <end position="193"/>
    </location>
</feature>
<evidence type="ECO:0000256" key="9">
    <source>
        <dbReference type="SAM" id="Phobius"/>
    </source>
</evidence>
<dbReference type="InterPro" id="IPR005467">
    <property type="entry name" value="His_kinase_dom"/>
</dbReference>
<feature type="domain" description="Histidine kinase" evidence="10">
    <location>
        <begin position="367"/>
        <end position="460"/>
    </location>
</feature>
<evidence type="ECO:0000313" key="11">
    <source>
        <dbReference type="EMBL" id="OEF98301.1"/>
    </source>
</evidence>
<evidence type="ECO:0000313" key="12">
    <source>
        <dbReference type="Proteomes" id="UP000094296"/>
    </source>
</evidence>
<sequence length="464" mass="53226">MVYGLAFFLMGFAIALQPKNFSNIPLAKSLKFLALFGIAHGLVEWGIMFIPFQREYLYLDGINNIIVFKTFLNSLSFMFLFMFGSSLLSETKQRWNGIHYIPVVIFGMWFMLFILSNIFYYDDFRTWINSSNAWSRYLLALPGSIISAYAIYLQIPLLKQRRFKVSSSKLQGFSAAFLLYAFAGGLIVPETTFLPASVINTKSFFELTGIPIYLIRATSGVLMAYYAVLILRIFKIEIERQLEQAQILNSVYNERERFSRDLHDGIIQSVYGVGLYLENASMSMDKEPEKSKSHIKTAIEKLDDVIIQMRNYINNLRAQSSNNTNILINSIFEIIHDFKIHSKINVDFAYDEAFNKFYPSGDVTQNIKLITFELLTNVIKHAQASNVKIKLKSNNNIITLIISDNGKGFNERNLKKRTSQGYHQGLNNIKERVYSLKGSLSINSKPKQGTTIEIEIPWEDDLDD</sequence>
<dbReference type="Pfam" id="PF07730">
    <property type="entry name" value="HisKA_3"/>
    <property type="match status" value="1"/>
</dbReference>
<dbReference type="GO" id="GO:0005524">
    <property type="term" value="F:ATP binding"/>
    <property type="evidence" value="ECO:0007669"/>
    <property type="project" value="UniProtKB-KW"/>
</dbReference>
<feature type="transmembrane region" description="Helical" evidence="9">
    <location>
        <begin position="100"/>
        <end position="121"/>
    </location>
</feature>
<keyword evidence="5" id="KW-0547">Nucleotide-binding</keyword>
<keyword evidence="9" id="KW-0472">Membrane</keyword>
<dbReference type="InterPro" id="IPR011712">
    <property type="entry name" value="Sig_transdc_His_kin_sub3_dim/P"/>
</dbReference>
<dbReference type="Gene3D" id="3.30.565.10">
    <property type="entry name" value="Histidine kinase-like ATPase, C-terminal domain"/>
    <property type="match status" value="1"/>
</dbReference>
<dbReference type="RefSeq" id="WP_069641793.1">
    <property type="nucleotide sequence ID" value="NZ_MIJE01000001.1"/>
</dbReference>
<dbReference type="Gene3D" id="1.20.5.1930">
    <property type="match status" value="1"/>
</dbReference>
<dbReference type="GO" id="GO:0016020">
    <property type="term" value="C:membrane"/>
    <property type="evidence" value="ECO:0007669"/>
    <property type="project" value="InterPro"/>
</dbReference>
<keyword evidence="6" id="KW-0418">Kinase</keyword>
<accession>A0A1E5G550</accession>
<keyword evidence="12" id="KW-1185">Reference proteome</keyword>
<dbReference type="GO" id="GO:0000155">
    <property type="term" value="F:phosphorelay sensor kinase activity"/>
    <property type="evidence" value="ECO:0007669"/>
    <property type="project" value="InterPro"/>
</dbReference>
<feature type="transmembrane region" description="Helical" evidence="9">
    <location>
        <begin position="32"/>
        <end position="53"/>
    </location>
</feature>
<keyword evidence="4" id="KW-0808">Transferase</keyword>
<dbReference type="SMART" id="SM00387">
    <property type="entry name" value="HATPase_c"/>
    <property type="match status" value="1"/>
</dbReference>
<evidence type="ECO:0000259" key="10">
    <source>
        <dbReference type="PROSITE" id="PS50109"/>
    </source>
</evidence>
<dbReference type="STRING" id="766136.BHF68_01065"/>
<name>A0A1E5G550_9FIRM</name>
<organism evidence="11 12">
    <name type="scientific">Desulfuribacillus alkaliarsenatis</name>
    <dbReference type="NCBI Taxonomy" id="766136"/>
    <lineage>
        <taxon>Bacteria</taxon>
        <taxon>Bacillati</taxon>
        <taxon>Bacillota</taxon>
        <taxon>Desulfuribacillia</taxon>
        <taxon>Desulfuribacillales</taxon>
        <taxon>Desulfuribacillaceae</taxon>
        <taxon>Desulfuribacillus</taxon>
    </lineage>
</organism>
<dbReference type="EMBL" id="MIJE01000001">
    <property type="protein sequence ID" value="OEF98301.1"/>
    <property type="molecule type" value="Genomic_DNA"/>
</dbReference>
<proteinExistence type="predicted"/>
<keyword evidence="8" id="KW-0902">Two-component regulatory system</keyword>
<comment type="caution">
    <text evidence="11">The sequence shown here is derived from an EMBL/GenBank/DDBJ whole genome shotgun (WGS) entry which is preliminary data.</text>
</comment>
<dbReference type="PROSITE" id="PS50109">
    <property type="entry name" value="HIS_KIN"/>
    <property type="match status" value="1"/>
</dbReference>
<feature type="transmembrane region" description="Helical" evidence="9">
    <location>
        <begin position="213"/>
        <end position="234"/>
    </location>
</feature>
<evidence type="ECO:0000256" key="2">
    <source>
        <dbReference type="ARBA" id="ARBA00012438"/>
    </source>
</evidence>
<comment type="catalytic activity">
    <reaction evidence="1">
        <text>ATP + protein L-histidine = ADP + protein N-phospho-L-histidine.</text>
        <dbReference type="EC" id="2.7.13.3"/>
    </reaction>
</comment>
<evidence type="ECO:0000256" key="4">
    <source>
        <dbReference type="ARBA" id="ARBA00022679"/>
    </source>
</evidence>
<feature type="transmembrane region" description="Helical" evidence="9">
    <location>
        <begin position="65"/>
        <end position="88"/>
    </location>
</feature>
<dbReference type="InterPro" id="IPR036890">
    <property type="entry name" value="HATPase_C_sf"/>
</dbReference>